<gene>
    <name evidence="5" type="primary">def</name>
    <name evidence="6" type="ordered locus">AciPR4_3395</name>
</gene>
<dbReference type="HAMAP" id="MF_00163">
    <property type="entry name" value="Pep_deformylase"/>
    <property type="match status" value="1"/>
</dbReference>
<evidence type="ECO:0000256" key="5">
    <source>
        <dbReference type="HAMAP-Rule" id="MF_00163"/>
    </source>
</evidence>
<dbReference type="NCBIfam" id="TIGR00079">
    <property type="entry name" value="pept_deformyl"/>
    <property type="match status" value="1"/>
</dbReference>
<name>E8UXC5_TERSS</name>
<dbReference type="InterPro" id="IPR036821">
    <property type="entry name" value="Peptide_deformylase_sf"/>
</dbReference>
<protein>
    <recommendedName>
        <fullName evidence="5">Peptide deformylase</fullName>
        <shortName evidence="5">PDF</shortName>
        <ecNumber evidence="5">3.5.1.88</ecNumber>
    </recommendedName>
    <alternativeName>
        <fullName evidence="5">Polypeptide deformylase</fullName>
    </alternativeName>
</protein>
<feature type="binding site" evidence="5">
    <location>
        <position position="155"/>
    </location>
    <ligand>
        <name>Fe cation</name>
        <dbReference type="ChEBI" id="CHEBI:24875"/>
    </ligand>
</feature>
<keyword evidence="7" id="KW-1185">Reference proteome</keyword>
<evidence type="ECO:0000256" key="1">
    <source>
        <dbReference type="ARBA" id="ARBA00010759"/>
    </source>
</evidence>
<dbReference type="PIRSF" id="PIRSF004749">
    <property type="entry name" value="Pep_def"/>
    <property type="match status" value="1"/>
</dbReference>
<dbReference type="PANTHER" id="PTHR10458:SF2">
    <property type="entry name" value="PEPTIDE DEFORMYLASE, MITOCHONDRIAL"/>
    <property type="match status" value="1"/>
</dbReference>
<evidence type="ECO:0000256" key="4">
    <source>
        <dbReference type="ARBA" id="ARBA00022917"/>
    </source>
</evidence>
<dbReference type="NCBIfam" id="NF001159">
    <property type="entry name" value="PRK00150.1-3"/>
    <property type="match status" value="1"/>
</dbReference>
<dbReference type="EC" id="3.5.1.88" evidence="5"/>
<feature type="binding site" evidence="5">
    <location>
        <position position="151"/>
    </location>
    <ligand>
        <name>Fe cation</name>
        <dbReference type="ChEBI" id="CHEBI:24875"/>
    </ligand>
</feature>
<dbReference type="eggNOG" id="COG0242">
    <property type="taxonomic scope" value="Bacteria"/>
</dbReference>
<evidence type="ECO:0000313" key="6">
    <source>
        <dbReference type="EMBL" id="ADV84149.1"/>
    </source>
</evidence>
<dbReference type="GO" id="GO:0046872">
    <property type="term" value="F:metal ion binding"/>
    <property type="evidence" value="ECO:0007669"/>
    <property type="project" value="UniProtKB-KW"/>
</dbReference>
<dbReference type="HOGENOM" id="CLU_061901_2_1_0"/>
<keyword evidence="4 5" id="KW-0648">Protein biosynthesis</keyword>
<evidence type="ECO:0000256" key="3">
    <source>
        <dbReference type="ARBA" id="ARBA00022801"/>
    </source>
</evidence>
<dbReference type="PANTHER" id="PTHR10458">
    <property type="entry name" value="PEPTIDE DEFORMYLASE"/>
    <property type="match status" value="1"/>
</dbReference>
<dbReference type="GO" id="GO:0042586">
    <property type="term" value="F:peptide deformylase activity"/>
    <property type="evidence" value="ECO:0007669"/>
    <property type="project" value="UniProtKB-UniRule"/>
</dbReference>
<keyword evidence="2 5" id="KW-0479">Metal-binding</keyword>
<sequence length="187" mass="20972">MLLNICTAGDPVLRKQARALSQEEILSPAIQELVKNMRETMWRAPGVGLAAPQIGESLQLAVLEGRPQFHKKMNEAEVKEWQSTPYDYLAIFNPKIELLPAHVSAYEGCLSIPGFMASVPRSQSVRVTCLNEKAEPQVIEAEGWFARILQHEIDHLNGVLYIDRMESGTFTTIEHYKQYVAPPVTPS</sequence>
<feature type="binding site" evidence="5">
    <location>
        <position position="109"/>
    </location>
    <ligand>
        <name>Fe cation</name>
        <dbReference type="ChEBI" id="CHEBI:24875"/>
    </ligand>
</feature>
<dbReference type="AlphaFoldDB" id="E8UXC5"/>
<dbReference type="OrthoDB" id="9784988at2"/>
<feature type="active site" evidence="5">
    <location>
        <position position="152"/>
    </location>
</feature>
<dbReference type="FunFam" id="3.90.45.10:FF:000003">
    <property type="entry name" value="Peptide deformylase"/>
    <property type="match status" value="1"/>
</dbReference>
<dbReference type="SUPFAM" id="SSF56420">
    <property type="entry name" value="Peptide deformylase"/>
    <property type="match status" value="1"/>
</dbReference>
<proteinExistence type="inferred from homology"/>
<dbReference type="RefSeq" id="WP_013569880.1">
    <property type="nucleotide sequence ID" value="NC_014963.1"/>
</dbReference>
<dbReference type="EMBL" id="CP002467">
    <property type="protein sequence ID" value="ADV84149.1"/>
    <property type="molecule type" value="Genomic_DNA"/>
</dbReference>
<evidence type="ECO:0000256" key="2">
    <source>
        <dbReference type="ARBA" id="ARBA00022723"/>
    </source>
</evidence>
<dbReference type="KEGG" id="tsa:AciPR4_3395"/>
<dbReference type="CDD" id="cd00487">
    <property type="entry name" value="Pep_deformylase"/>
    <property type="match status" value="1"/>
</dbReference>
<dbReference type="PRINTS" id="PR01576">
    <property type="entry name" value="PDEFORMYLASE"/>
</dbReference>
<dbReference type="STRING" id="401053.AciPR4_3395"/>
<dbReference type="GO" id="GO:0006412">
    <property type="term" value="P:translation"/>
    <property type="evidence" value="ECO:0007669"/>
    <property type="project" value="UniProtKB-UniRule"/>
</dbReference>
<comment type="similarity">
    <text evidence="1 5">Belongs to the polypeptide deformylase family.</text>
</comment>
<dbReference type="Pfam" id="PF01327">
    <property type="entry name" value="Pep_deformylase"/>
    <property type="match status" value="1"/>
</dbReference>
<evidence type="ECO:0000313" key="7">
    <source>
        <dbReference type="Proteomes" id="UP000006844"/>
    </source>
</evidence>
<comment type="function">
    <text evidence="5">Removes the formyl group from the N-terminal Met of newly synthesized proteins. Requires at least a dipeptide for an efficient rate of reaction. N-terminal L-methionine is a prerequisite for activity but the enzyme has broad specificity at other positions.</text>
</comment>
<dbReference type="InterPro" id="IPR023635">
    <property type="entry name" value="Peptide_deformylase"/>
</dbReference>
<organism evidence="6 7">
    <name type="scientific">Terriglobus saanensis (strain ATCC BAA-1853 / DSM 23119 / SP1PR4)</name>
    <dbReference type="NCBI Taxonomy" id="401053"/>
    <lineage>
        <taxon>Bacteria</taxon>
        <taxon>Pseudomonadati</taxon>
        <taxon>Acidobacteriota</taxon>
        <taxon>Terriglobia</taxon>
        <taxon>Terriglobales</taxon>
        <taxon>Acidobacteriaceae</taxon>
        <taxon>Terriglobus</taxon>
    </lineage>
</organism>
<keyword evidence="5" id="KW-0408">Iron</keyword>
<keyword evidence="3 5" id="KW-0378">Hydrolase</keyword>
<comment type="catalytic activity">
    <reaction evidence="5">
        <text>N-terminal N-formyl-L-methionyl-[peptide] + H2O = N-terminal L-methionyl-[peptide] + formate</text>
        <dbReference type="Rhea" id="RHEA:24420"/>
        <dbReference type="Rhea" id="RHEA-COMP:10639"/>
        <dbReference type="Rhea" id="RHEA-COMP:10640"/>
        <dbReference type="ChEBI" id="CHEBI:15377"/>
        <dbReference type="ChEBI" id="CHEBI:15740"/>
        <dbReference type="ChEBI" id="CHEBI:49298"/>
        <dbReference type="ChEBI" id="CHEBI:64731"/>
        <dbReference type="EC" id="3.5.1.88"/>
    </reaction>
</comment>
<dbReference type="Gene3D" id="3.90.45.10">
    <property type="entry name" value="Peptide deformylase"/>
    <property type="match status" value="1"/>
</dbReference>
<dbReference type="Proteomes" id="UP000006844">
    <property type="component" value="Chromosome"/>
</dbReference>
<comment type="cofactor">
    <cofactor evidence="5">
        <name>Fe(2+)</name>
        <dbReference type="ChEBI" id="CHEBI:29033"/>
    </cofactor>
    <text evidence="5">Binds 1 Fe(2+) ion.</text>
</comment>
<reference evidence="6 7" key="1">
    <citation type="journal article" date="2012" name="Stand. Genomic Sci.">
        <title>Complete genome sequence of Terriglobus saanensis type strain SP1PR4(T), an Acidobacteria from tundra soil.</title>
        <authorList>
            <person name="Rawat S.R."/>
            <person name="Mannisto M.K."/>
            <person name="Starovoytov V."/>
            <person name="Goodwin L."/>
            <person name="Nolan M."/>
            <person name="Hauser L."/>
            <person name="Land M."/>
            <person name="Davenport K.W."/>
            <person name="Woyke T."/>
            <person name="Haggblom M.M."/>
        </authorList>
    </citation>
    <scope>NUCLEOTIDE SEQUENCE</scope>
    <source>
        <strain evidence="7">ATCC BAA-1853 / DSM 23119 / SP1PR4</strain>
    </source>
</reference>
<accession>E8UXC5</accession>